<dbReference type="Pfam" id="PF00076">
    <property type="entry name" value="RRM_1"/>
    <property type="match status" value="3"/>
</dbReference>
<reference evidence="10" key="1">
    <citation type="submission" date="2021-01" db="EMBL/GenBank/DDBJ databases">
        <authorList>
            <person name="Corre E."/>
            <person name="Pelletier E."/>
            <person name="Niang G."/>
            <person name="Scheremetjew M."/>
            <person name="Finn R."/>
            <person name="Kale V."/>
            <person name="Holt S."/>
            <person name="Cochrane G."/>
            <person name="Meng A."/>
            <person name="Brown T."/>
            <person name="Cohen L."/>
        </authorList>
    </citation>
    <scope>NUCLEOTIDE SEQUENCE</scope>
    <source>
        <strain evidence="10">CCMP494</strain>
    </source>
</reference>
<dbReference type="InterPro" id="IPR000504">
    <property type="entry name" value="RRM_dom"/>
</dbReference>
<dbReference type="Gene3D" id="3.30.70.330">
    <property type="match status" value="3"/>
</dbReference>
<gene>
    <name evidence="10" type="ORF">MSP1404_LOCUS12180</name>
</gene>
<keyword evidence="5 7" id="KW-0694">RNA-binding</keyword>
<comment type="similarity">
    <text evidence="1">Belongs to the HTATSF1 family.</text>
</comment>
<dbReference type="EMBL" id="HBEV01015642">
    <property type="protein sequence ID" value="CAD8594775.1"/>
    <property type="molecule type" value="Transcribed_RNA"/>
</dbReference>
<dbReference type="InterPro" id="IPR006509">
    <property type="entry name" value="RBM39_SF"/>
</dbReference>
<evidence type="ECO:0000256" key="2">
    <source>
        <dbReference type="ARBA" id="ARBA00022553"/>
    </source>
</evidence>
<dbReference type="GO" id="GO:0005684">
    <property type="term" value="C:U2-type spliceosomal complex"/>
    <property type="evidence" value="ECO:0007669"/>
    <property type="project" value="UniProtKB-ARBA"/>
</dbReference>
<evidence type="ECO:0000256" key="4">
    <source>
        <dbReference type="ARBA" id="ARBA00022737"/>
    </source>
</evidence>
<accession>A0A7S0PT98</accession>
<evidence type="ECO:0000313" key="10">
    <source>
        <dbReference type="EMBL" id="CAD8594775.1"/>
    </source>
</evidence>
<dbReference type="InterPro" id="IPR029123">
    <property type="entry name" value="RBM39_linker"/>
</dbReference>
<evidence type="ECO:0000256" key="7">
    <source>
        <dbReference type="PROSITE-ProRule" id="PRU00176"/>
    </source>
</evidence>
<dbReference type="GO" id="GO:0003723">
    <property type="term" value="F:RNA binding"/>
    <property type="evidence" value="ECO:0007669"/>
    <property type="project" value="UniProtKB-UniRule"/>
</dbReference>
<sequence length="518" mass="58102">MGGDYEEDWELLEKKLEDKTAEKAQNGSARDHDAAADGRGSRGEKRDRDRRDRDDSRDRGRDRGDRRRSDSRDRRRDHDRGRRGRSPRRSRSRSRDRRDRRKMTSEEREAERKRRKEERELERQKAELEKLDRDTRTVFAYNLSTKADERDIYQFFSKAGTVNDVRIIYDRNTPRSKGMAYIEFADKANITDALALTGQMLRNQVVMVKASEAEKNIAWEAEQAQKKLEMKALGATDPASAAAAVNAQAHGTGPCKLQVHGLDVNIGETDLKAVFEPFGETDFISIQRDSTGRSKGVGFVQYKQTQHAVLAISQLNGLELVGQSLRVTMAPIAASTLNAAQAASTMTDKIDEQEGVRLDSRSRAALMAKLAGQDETQGALYSGGIDPKTGLPVSAEEMAAAQRAAHMNEVEFTQGVLGPGSPIPTQCLLLKNMFDPAEETEPEWWIDIGEDVKDECSKHGPVSHIHVDKESRGFVYLKFESTEGASAARQALHGRWFAGKMIAAEFQFVPVYNKHFDI</sequence>
<dbReference type="CDD" id="cd12285">
    <property type="entry name" value="RRM3_RBM39_like"/>
    <property type="match status" value="1"/>
</dbReference>
<name>A0A7S0PT98_MICPS</name>
<feature type="domain" description="RRM" evidence="9">
    <location>
        <begin position="136"/>
        <end position="213"/>
    </location>
</feature>
<dbReference type="PANTHER" id="PTHR48036">
    <property type="entry name" value="SPLICING FACTOR (PAD-1), PUTATIVE (AFU_ORTHOLOGUE AFUA_1G15810)-RELATED"/>
    <property type="match status" value="1"/>
</dbReference>
<dbReference type="SUPFAM" id="SSF54928">
    <property type="entry name" value="RNA-binding domain, RBD"/>
    <property type="match status" value="2"/>
</dbReference>
<dbReference type="FunFam" id="3.30.70.330:FF:000105">
    <property type="entry name" value="HIV Tat-specific factor 1 homolog"/>
    <property type="match status" value="1"/>
</dbReference>
<evidence type="ECO:0000256" key="5">
    <source>
        <dbReference type="ARBA" id="ARBA00022884"/>
    </source>
</evidence>
<dbReference type="PROSITE" id="PS50102">
    <property type="entry name" value="RRM"/>
    <property type="match status" value="3"/>
</dbReference>
<dbReference type="InterPro" id="IPR035979">
    <property type="entry name" value="RBD_domain_sf"/>
</dbReference>
<evidence type="ECO:0000256" key="8">
    <source>
        <dbReference type="SAM" id="MobiDB-lite"/>
    </source>
</evidence>
<dbReference type="Pfam" id="PF15519">
    <property type="entry name" value="RBM39linker"/>
    <property type="match status" value="1"/>
</dbReference>
<feature type="region of interest" description="Disordered" evidence="8">
    <location>
        <begin position="16"/>
        <end position="124"/>
    </location>
</feature>
<keyword evidence="2" id="KW-0597">Phosphoprotein</keyword>
<dbReference type="AlphaFoldDB" id="A0A7S0PT98"/>
<feature type="compositionally biased region" description="Basic residues" evidence="8">
    <location>
        <begin position="81"/>
        <end position="101"/>
    </location>
</feature>
<evidence type="ECO:0000256" key="3">
    <source>
        <dbReference type="ARBA" id="ARBA00022664"/>
    </source>
</evidence>
<feature type="domain" description="RRM" evidence="9">
    <location>
        <begin position="255"/>
        <end position="332"/>
    </location>
</feature>
<dbReference type="InterPro" id="IPR012677">
    <property type="entry name" value="Nucleotide-bd_a/b_plait_sf"/>
</dbReference>
<feature type="compositionally biased region" description="Basic and acidic residues" evidence="8">
    <location>
        <begin position="102"/>
        <end position="124"/>
    </location>
</feature>
<dbReference type="GO" id="GO:0000398">
    <property type="term" value="P:mRNA splicing, via spliceosome"/>
    <property type="evidence" value="ECO:0007669"/>
    <property type="project" value="UniProtKB-ARBA"/>
</dbReference>
<dbReference type="NCBIfam" id="TIGR01622">
    <property type="entry name" value="SF-CC1"/>
    <property type="match status" value="1"/>
</dbReference>
<feature type="domain" description="RRM" evidence="9">
    <location>
        <begin position="450"/>
        <end position="509"/>
    </location>
</feature>
<feature type="compositionally biased region" description="Basic and acidic residues" evidence="8">
    <location>
        <begin position="29"/>
        <end position="80"/>
    </location>
</feature>
<evidence type="ECO:0000256" key="1">
    <source>
        <dbReference type="ARBA" id="ARBA00007747"/>
    </source>
</evidence>
<keyword evidence="6" id="KW-0508">mRNA splicing</keyword>
<organism evidence="10">
    <name type="scientific">Micromonas pusilla</name>
    <name type="common">Picoplanktonic green alga</name>
    <name type="synonym">Chromulina pusilla</name>
    <dbReference type="NCBI Taxonomy" id="38833"/>
    <lineage>
        <taxon>Eukaryota</taxon>
        <taxon>Viridiplantae</taxon>
        <taxon>Chlorophyta</taxon>
        <taxon>Mamiellophyceae</taxon>
        <taxon>Mamiellales</taxon>
        <taxon>Mamiellaceae</taxon>
        <taxon>Micromonas</taxon>
    </lineage>
</organism>
<evidence type="ECO:0000259" key="9">
    <source>
        <dbReference type="PROSITE" id="PS50102"/>
    </source>
</evidence>
<dbReference type="SMART" id="SM00360">
    <property type="entry name" value="RRM"/>
    <property type="match status" value="3"/>
</dbReference>
<evidence type="ECO:0000256" key="6">
    <source>
        <dbReference type="ARBA" id="ARBA00023187"/>
    </source>
</evidence>
<proteinExistence type="inferred from homology"/>
<keyword evidence="4" id="KW-0677">Repeat</keyword>
<protein>
    <recommendedName>
        <fullName evidence="9">RRM domain-containing protein</fullName>
    </recommendedName>
</protein>
<keyword evidence="3" id="KW-0507">mRNA processing</keyword>
<dbReference type="CDD" id="cd12283">
    <property type="entry name" value="RRM1_RBM39_like"/>
    <property type="match status" value="1"/>
</dbReference>